<keyword evidence="3" id="KW-1185">Reference proteome</keyword>
<dbReference type="InterPro" id="IPR027268">
    <property type="entry name" value="Peptidase_M4/M1_CTD_sf"/>
</dbReference>
<feature type="transmembrane region" description="Helical" evidence="1">
    <location>
        <begin position="334"/>
        <end position="354"/>
    </location>
</feature>
<evidence type="ECO:0000313" key="3">
    <source>
        <dbReference type="Proteomes" id="UP001379533"/>
    </source>
</evidence>
<keyword evidence="1" id="KW-0812">Transmembrane</keyword>
<dbReference type="SUPFAM" id="SSF55486">
    <property type="entry name" value="Metalloproteases ('zincins'), catalytic domain"/>
    <property type="match status" value="1"/>
</dbReference>
<feature type="transmembrane region" description="Helical" evidence="1">
    <location>
        <begin position="533"/>
        <end position="550"/>
    </location>
</feature>
<feature type="transmembrane region" description="Helical" evidence="1">
    <location>
        <begin position="258"/>
        <end position="276"/>
    </location>
</feature>
<evidence type="ECO:0008006" key="4">
    <source>
        <dbReference type="Google" id="ProtNLM"/>
    </source>
</evidence>
<feature type="transmembrane region" description="Helical" evidence="1">
    <location>
        <begin position="484"/>
        <end position="501"/>
    </location>
</feature>
<protein>
    <recommendedName>
        <fullName evidence="4">Peptidase M1 membrane alanine aminopeptidase domain-containing protein</fullName>
    </recommendedName>
</protein>
<feature type="transmembrane region" description="Helical" evidence="1">
    <location>
        <begin position="23"/>
        <end position="40"/>
    </location>
</feature>
<dbReference type="Gene3D" id="1.10.390.10">
    <property type="entry name" value="Neutral Protease Domain 2"/>
    <property type="match status" value="1"/>
</dbReference>
<feature type="transmembrane region" description="Helical" evidence="1">
    <location>
        <begin position="157"/>
        <end position="180"/>
    </location>
</feature>
<dbReference type="Proteomes" id="UP001379533">
    <property type="component" value="Chromosome"/>
</dbReference>
<feature type="transmembrane region" description="Helical" evidence="1">
    <location>
        <begin position="454"/>
        <end position="477"/>
    </location>
</feature>
<reference evidence="2 3" key="1">
    <citation type="submission" date="2021-12" db="EMBL/GenBank/DDBJ databases">
        <title>Discovery of the Pendulisporaceae a myxobacterial family with distinct sporulation behavior and unique specialized metabolism.</title>
        <authorList>
            <person name="Garcia R."/>
            <person name="Popoff A."/>
            <person name="Bader C.D."/>
            <person name="Loehr J."/>
            <person name="Walesch S."/>
            <person name="Walt C."/>
            <person name="Boldt J."/>
            <person name="Bunk B."/>
            <person name="Haeckl F.J.F.P.J."/>
            <person name="Gunesch A.P."/>
            <person name="Birkelbach J."/>
            <person name="Nuebel U."/>
            <person name="Pietschmann T."/>
            <person name="Bach T."/>
            <person name="Mueller R."/>
        </authorList>
    </citation>
    <scope>NUCLEOTIDE SEQUENCE [LARGE SCALE GENOMIC DNA]</scope>
    <source>
        <strain evidence="2 3">MSr12523</strain>
    </source>
</reference>
<proteinExistence type="predicted"/>
<name>A0ABZ2K8K8_9BACT</name>
<feature type="transmembrane region" description="Helical" evidence="1">
    <location>
        <begin position="562"/>
        <end position="581"/>
    </location>
</feature>
<feature type="transmembrane region" description="Helical" evidence="1">
    <location>
        <begin position="187"/>
        <end position="206"/>
    </location>
</feature>
<feature type="transmembrane region" description="Helical" evidence="1">
    <location>
        <begin position="366"/>
        <end position="388"/>
    </location>
</feature>
<keyword evidence="1" id="KW-0472">Membrane</keyword>
<dbReference type="RefSeq" id="WP_394844495.1">
    <property type="nucleotide sequence ID" value="NZ_CP089982.1"/>
</dbReference>
<feature type="transmembrane region" description="Helical" evidence="1">
    <location>
        <begin position="117"/>
        <end position="137"/>
    </location>
</feature>
<evidence type="ECO:0000313" key="2">
    <source>
        <dbReference type="EMBL" id="WXA93895.1"/>
    </source>
</evidence>
<dbReference type="EMBL" id="CP089982">
    <property type="protein sequence ID" value="WXA93895.1"/>
    <property type="molecule type" value="Genomic_DNA"/>
</dbReference>
<feature type="transmembrane region" description="Helical" evidence="1">
    <location>
        <begin position="69"/>
        <end position="91"/>
    </location>
</feature>
<feature type="transmembrane region" description="Helical" evidence="1">
    <location>
        <begin position="418"/>
        <end position="442"/>
    </location>
</feature>
<evidence type="ECO:0000256" key="1">
    <source>
        <dbReference type="SAM" id="Phobius"/>
    </source>
</evidence>
<organism evidence="2 3">
    <name type="scientific">Pendulispora brunnea</name>
    <dbReference type="NCBI Taxonomy" id="2905690"/>
    <lineage>
        <taxon>Bacteria</taxon>
        <taxon>Pseudomonadati</taxon>
        <taxon>Myxococcota</taxon>
        <taxon>Myxococcia</taxon>
        <taxon>Myxococcales</taxon>
        <taxon>Sorangiineae</taxon>
        <taxon>Pendulisporaceae</taxon>
        <taxon>Pendulispora</taxon>
    </lineage>
</organism>
<keyword evidence="1" id="KW-1133">Transmembrane helix</keyword>
<sequence length="1150" mass="127113">MSPAAHRIRTVMRADFAEYRRRPLFWIWGTVLLVISWLYGRGALAISAGDGSAGVTKAWVTSEFATAHFFGIGTLLAHGFFVAIACGMPLVREERARIGDMLATTPLRRHEHVWAKYGAAAVACLLLLGLHTLFVMACNHLGPAPNSGIRGPFSIGQYVVPILVLALPTVVFLSGVAFALGSWSGRGIAVFVFPVALLLLCNFVFWEWYPPDLAPAVRTWLMMLDPTGFRWLEQTYLDVDRGAAFYNGARVVWGADFLASRAAWAGVGLAAVTWVARRPRAPRKENARIEPIEQVRSAVRADEIAVRHARPSVARTLARLVRAELSALLRQSGLYLFVPVILIAIVPGVLDAMGPFESNLLPMPGMLARKCGPGLLLGTAAMLFFYTVESMGRDARTRIADIVGTTPISAGTRMLGAVLANLVLGMAILTVAWLVCLLVLVLRGAPSWAVGPFVLSWLVLGMPTLAFFCAFAAMVYARSRSRSLTYAAGLVLLAATAWLGVKGQMTWATNWLLWKSVAWSDISVLECDRTVLILNRIYVVSLTILFLRLAVGLRGRLGLAPYWVPVLGLGVAVWAQVASGYQGDAAKRADKDYWKQNVVTYRDAPLPDLTFVDVDVELEPSAGSMHVRGTYELENRTEAPIRRIPLTTARHMRDLEFTLNGEPYAPENRSNLRIFEWALKPHATARIGFSYHARVPDGASANGGRVHQFILPSSVVLSNLDATFVPALGFRDDIGITEENRAEARVYEPDFYAGTTKAAMPGANQPFRTRIRVTTPEDFTANSVGTKTAESTAGGKRITVWESNEPVYYFNIVAGRWKVERAGDTEVHYFPEHAANVAEMALALQSAKKYYSEWFYPYPWQSLKLSEFAGLDAYAEGFSTNISFSENIGFLAEPGGRDPLPFWITAHEVAHQWWPGLVMFGDGPGANVLAEGLSHFSAMLLLEAVKGKEARIAFADRIERHYARERRADSEQPLVRSDSVEGRLGLAPVWYARGGWAFWMLLHTTGREEFFRGLHAFVAKYRGNADHPTLHDFFETMRPFAKDPAEFDAFVAEWFEAVTVPRFRTSARCESVGARWRVRGRLENEGSGRVWVEVAATAGPRSARTRVRVAPDAPAEFEIDTDFPPEQIVVDPDRMVLQLERQAAARACTT</sequence>
<gene>
    <name evidence="2" type="ORF">LZC95_46510</name>
</gene>
<accession>A0ABZ2K8K8</accession>